<sequence>MELLQEVANISGRPGLYRIVKPGRGGVIVESLDASKKREMINANAKVSVLKEISVYTENVNESKPLSEIFLVIREKHGEKVDFDMKNASNKDYFDFFETVLPEFDKERVYATDVKKIINWYNTLSQFLPEIFEETK</sequence>
<dbReference type="eggNOG" id="ENOG502ZPSM">
    <property type="taxonomic scope" value="Bacteria"/>
</dbReference>
<dbReference type="STRING" id="649349.Lbys_2761"/>
<dbReference type="Proteomes" id="UP000007435">
    <property type="component" value="Chromosome"/>
</dbReference>
<dbReference type="InterPro" id="IPR049280">
    <property type="entry name" value="DUF6852"/>
</dbReference>
<keyword evidence="4" id="KW-1185">Reference proteome</keyword>
<reference evidence="3 4" key="2">
    <citation type="journal article" date="2011" name="Stand. Genomic Sci.">
        <title>Complete genome sequence of Leadbetterella byssophila type strain (4M15).</title>
        <authorList>
            <person name="Abt B."/>
            <person name="Teshima H."/>
            <person name="Lucas S."/>
            <person name="Lapidus A."/>
            <person name="Del Rio T.G."/>
            <person name="Nolan M."/>
            <person name="Tice H."/>
            <person name="Cheng J.F."/>
            <person name="Pitluck S."/>
            <person name="Liolios K."/>
            <person name="Pagani I."/>
            <person name="Ivanova N."/>
            <person name="Mavromatis K."/>
            <person name="Pati A."/>
            <person name="Tapia R."/>
            <person name="Han C."/>
            <person name="Goodwin L."/>
            <person name="Chen A."/>
            <person name="Palaniappan K."/>
            <person name="Land M."/>
            <person name="Hauser L."/>
            <person name="Chang Y.J."/>
            <person name="Jeffries C.D."/>
            <person name="Rohde M."/>
            <person name="Goker M."/>
            <person name="Tindall B.J."/>
            <person name="Detter J.C."/>
            <person name="Woyke T."/>
            <person name="Bristow J."/>
            <person name="Eisen J.A."/>
            <person name="Markowitz V."/>
            <person name="Hugenholtz P."/>
            <person name="Klenk H.P."/>
            <person name="Kyrpides N.C."/>
        </authorList>
    </citation>
    <scope>NUCLEOTIDE SEQUENCE [LARGE SCALE GENOMIC DNA]</scope>
    <source>
        <strain evidence="4">DSM 17132 / JCM 16389 / KACC 11308 / NBRC 106382 / 4M15</strain>
    </source>
</reference>
<dbReference type="Pfam" id="PF21186">
    <property type="entry name" value="DUF6852"/>
    <property type="match status" value="1"/>
</dbReference>
<dbReference type="Gene3D" id="1.10.10.1650">
    <property type="match status" value="1"/>
</dbReference>
<dbReference type="OrthoDB" id="675198at2"/>
<feature type="domain" description="DUF5606" evidence="1">
    <location>
        <begin position="4"/>
        <end position="50"/>
    </location>
</feature>
<organism evidence="3 4">
    <name type="scientific">Leadbetterella byssophila (strain DSM 17132 / JCM 16389 / KACC 11308 / NBRC 106382 / 4M15)</name>
    <dbReference type="NCBI Taxonomy" id="649349"/>
    <lineage>
        <taxon>Bacteria</taxon>
        <taxon>Pseudomonadati</taxon>
        <taxon>Bacteroidota</taxon>
        <taxon>Cytophagia</taxon>
        <taxon>Cytophagales</taxon>
        <taxon>Leadbetterellaceae</taxon>
        <taxon>Leadbetterella</taxon>
    </lineage>
</organism>
<dbReference type="Gene3D" id="2.30.30.730">
    <property type="match status" value="1"/>
</dbReference>
<feature type="domain" description="DUF6852" evidence="2">
    <location>
        <begin position="53"/>
        <end position="124"/>
    </location>
</feature>
<accession>E4RQY0</accession>
<protein>
    <submittedName>
        <fullName evidence="3">Uncharacterized protein</fullName>
    </submittedName>
</protein>
<dbReference type="InterPro" id="IPR041218">
    <property type="entry name" value="DUF5606"/>
</dbReference>
<dbReference type="InterPro" id="IPR049281">
    <property type="entry name" value="BVU_3817-like_C_sf"/>
</dbReference>
<dbReference type="Pfam" id="PF18347">
    <property type="entry name" value="DUF5606"/>
    <property type="match status" value="1"/>
</dbReference>
<gene>
    <name evidence="3" type="ordered locus">Lbys_2761</name>
</gene>
<evidence type="ECO:0000259" key="2">
    <source>
        <dbReference type="Pfam" id="PF21186"/>
    </source>
</evidence>
<evidence type="ECO:0000313" key="4">
    <source>
        <dbReference type="Proteomes" id="UP000007435"/>
    </source>
</evidence>
<name>E4RQY0_LEAB4</name>
<dbReference type="RefSeq" id="WP_013409455.1">
    <property type="nucleotide sequence ID" value="NC_014655.1"/>
</dbReference>
<reference key="1">
    <citation type="submission" date="2010-11" db="EMBL/GenBank/DDBJ databases">
        <title>The complete genome of Leadbetterella byssophila DSM 17132.</title>
        <authorList>
            <consortium name="US DOE Joint Genome Institute (JGI-PGF)"/>
            <person name="Lucas S."/>
            <person name="Copeland A."/>
            <person name="Lapidus A."/>
            <person name="Glavina del Rio T."/>
            <person name="Dalin E."/>
            <person name="Tice H."/>
            <person name="Bruce D."/>
            <person name="Goodwin L."/>
            <person name="Pitluck S."/>
            <person name="Kyrpides N."/>
            <person name="Mavromatis K."/>
            <person name="Ivanova N."/>
            <person name="Teshima H."/>
            <person name="Brettin T."/>
            <person name="Detter J.C."/>
            <person name="Han C."/>
            <person name="Tapia R."/>
            <person name="Land M."/>
            <person name="Hauser L."/>
            <person name="Markowitz V."/>
            <person name="Cheng J.-F."/>
            <person name="Hugenholtz P."/>
            <person name="Woyke T."/>
            <person name="Wu D."/>
            <person name="Tindall B."/>
            <person name="Pomrenke H.G."/>
            <person name="Brambilla E."/>
            <person name="Klenk H.-P."/>
            <person name="Eisen J.A."/>
        </authorList>
    </citation>
    <scope>NUCLEOTIDE SEQUENCE [LARGE SCALE GENOMIC DNA]</scope>
    <source>
        <strain>DSM 17132</strain>
    </source>
</reference>
<dbReference type="HOGENOM" id="CLU_118060_1_0_10"/>
<evidence type="ECO:0000259" key="1">
    <source>
        <dbReference type="Pfam" id="PF18347"/>
    </source>
</evidence>
<dbReference type="EMBL" id="CP002305">
    <property type="protein sequence ID" value="ADQ18423.1"/>
    <property type="molecule type" value="Genomic_DNA"/>
</dbReference>
<dbReference type="InterPro" id="IPR049282">
    <property type="entry name" value="BVU_3817_N_sf"/>
</dbReference>
<proteinExistence type="predicted"/>
<dbReference type="KEGG" id="lby:Lbys_2761"/>
<evidence type="ECO:0000313" key="3">
    <source>
        <dbReference type="EMBL" id="ADQ18423.1"/>
    </source>
</evidence>
<dbReference type="AlphaFoldDB" id="E4RQY0"/>